<proteinExistence type="predicted"/>
<feature type="non-terminal residue" evidence="1">
    <location>
        <position position="1"/>
    </location>
</feature>
<accession>A0A0K2U5F5</accession>
<name>A0A0K2U5F5_LEPSM</name>
<dbReference type="AlphaFoldDB" id="A0A0K2U5F5"/>
<reference evidence="1" key="1">
    <citation type="submission" date="2014-05" db="EMBL/GenBank/DDBJ databases">
        <authorList>
            <person name="Chronopoulou M."/>
        </authorList>
    </citation>
    <scope>NUCLEOTIDE SEQUENCE</scope>
    <source>
        <tissue evidence="1">Whole organism</tissue>
    </source>
</reference>
<sequence length="70" mass="7918">RGRLLLYNLLNSTKYQQFRQFPSYGIKEDLKDSQSFIFKTEAFATFLQSPSIFSFPLASSKTLGSLSLSG</sequence>
<protein>
    <submittedName>
        <fullName evidence="1">Uncharacterized protein</fullName>
    </submittedName>
</protein>
<evidence type="ECO:0000313" key="1">
    <source>
        <dbReference type="EMBL" id="CDW32936.1"/>
    </source>
</evidence>
<organism evidence="1">
    <name type="scientific">Lepeophtheirus salmonis</name>
    <name type="common">Salmon louse</name>
    <name type="synonym">Caligus salmonis</name>
    <dbReference type="NCBI Taxonomy" id="72036"/>
    <lineage>
        <taxon>Eukaryota</taxon>
        <taxon>Metazoa</taxon>
        <taxon>Ecdysozoa</taxon>
        <taxon>Arthropoda</taxon>
        <taxon>Crustacea</taxon>
        <taxon>Multicrustacea</taxon>
        <taxon>Hexanauplia</taxon>
        <taxon>Copepoda</taxon>
        <taxon>Siphonostomatoida</taxon>
        <taxon>Caligidae</taxon>
        <taxon>Lepeophtheirus</taxon>
    </lineage>
</organism>
<dbReference type="EMBL" id="HACA01015575">
    <property type="protein sequence ID" value="CDW32936.1"/>
    <property type="molecule type" value="Transcribed_RNA"/>
</dbReference>